<evidence type="ECO:0000313" key="1">
    <source>
        <dbReference type="EMBL" id="RYR60586.1"/>
    </source>
</evidence>
<accession>A0A445DBQ2</accession>
<comment type="caution">
    <text evidence="1">The sequence shown here is derived from an EMBL/GenBank/DDBJ whole genome shotgun (WGS) entry which is preliminary data.</text>
</comment>
<dbReference type="EMBL" id="SDMP01000004">
    <property type="protein sequence ID" value="RYR60586.1"/>
    <property type="molecule type" value="Genomic_DNA"/>
</dbReference>
<gene>
    <name evidence="1" type="ORF">Ahy_A04g017637</name>
</gene>
<keyword evidence="2" id="KW-1185">Reference proteome</keyword>
<name>A0A445DBQ2_ARAHY</name>
<proteinExistence type="predicted"/>
<protein>
    <submittedName>
        <fullName evidence="1">Uncharacterized protein</fullName>
    </submittedName>
</protein>
<organism evidence="1 2">
    <name type="scientific">Arachis hypogaea</name>
    <name type="common">Peanut</name>
    <dbReference type="NCBI Taxonomy" id="3818"/>
    <lineage>
        <taxon>Eukaryota</taxon>
        <taxon>Viridiplantae</taxon>
        <taxon>Streptophyta</taxon>
        <taxon>Embryophyta</taxon>
        <taxon>Tracheophyta</taxon>
        <taxon>Spermatophyta</taxon>
        <taxon>Magnoliopsida</taxon>
        <taxon>eudicotyledons</taxon>
        <taxon>Gunneridae</taxon>
        <taxon>Pentapetalae</taxon>
        <taxon>rosids</taxon>
        <taxon>fabids</taxon>
        <taxon>Fabales</taxon>
        <taxon>Fabaceae</taxon>
        <taxon>Papilionoideae</taxon>
        <taxon>50 kb inversion clade</taxon>
        <taxon>dalbergioids sensu lato</taxon>
        <taxon>Dalbergieae</taxon>
        <taxon>Pterocarpus clade</taxon>
        <taxon>Arachis</taxon>
    </lineage>
</organism>
<sequence>MPTEGAAGSFRVSIGYGGPSFEEGNFTWMHRDHSGQREVDNGANAVESMNERTTVMLGVCSQRGH</sequence>
<dbReference type="Proteomes" id="UP000289738">
    <property type="component" value="Chromosome A04"/>
</dbReference>
<dbReference type="AlphaFoldDB" id="A0A445DBQ2"/>
<reference evidence="1 2" key="1">
    <citation type="submission" date="2019-01" db="EMBL/GenBank/DDBJ databases">
        <title>Sequencing of cultivated peanut Arachis hypogaea provides insights into genome evolution and oil improvement.</title>
        <authorList>
            <person name="Chen X."/>
        </authorList>
    </citation>
    <scope>NUCLEOTIDE SEQUENCE [LARGE SCALE GENOMIC DNA]</scope>
    <source>
        <strain evidence="2">cv. Fuhuasheng</strain>
        <tissue evidence="1">Leaves</tissue>
    </source>
</reference>
<evidence type="ECO:0000313" key="2">
    <source>
        <dbReference type="Proteomes" id="UP000289738"/>
    </source>
</evidence>